<feature type="domain" description="RsdA/BaiN/AoA(So)-like insert" evidence="5">
    <location>
        <begin position="190"/>
        <end position="340"/>
    </location>
</feature>
<dbReference type="InterPro" id="IPR057661">
    <property type="entry name" value="RsdA/BaiN/AoA(So)_Rossmann"/>
</dbReference>
<comment type="caution">
    <text evidence="7">The sequence shown here is derived from an EMBL/GenBank/DDBJ whole genome shotgun (WGS) entry which is preliminary data.</text>
</comment>
<dbReference type="Pfam" id="PF03486">
    <property type="entry name" value="HI0933_like"/>
    <property type="match status" value="1"/>
</dbReference>
<dbReference type="PANTHER" id="PTHR42887:SF2">
    <property type="entry name" value="OS12G0638800 PROTEIN"/>
    <property type="match status" value="1"/>
</dbReference>
<accession>A0A1Q9HNR9</accession>
<keyword evidence="2" id="KW-0285">Flavoprotein</keyword>
<evidence type="ECO:0000313" key="9">
    <source>
        <dbReference type="Proteomes" id="UP000186313"/>
    </source>
</evidence>
<dbReference type="EMBL" id="MJMJ01000003">
    <property type="protein sequence ID" value="OLQ92482.1"/>
    <property type="molecule type" value="Genomic_DNA"/>
</dbReference>
<dbReference type="InterPro" id="IPR036188">
    <property type="entry name" value="FAD/NAD-bd_sf"/>
</dbReference>
<evidence type="ECO:0000259" key="5">
    <source>
        <dbReference type="Pfam" id="PF22780"/>
    </source>
</evidence>
<gene>
    <name evidence="6" type="ORF">BIY20_14685</name>
    <name evidence="7" type="ORF">BIY22_15675</name>
</gene>
<dbReference type="SUPFAM" id="SSF160996">
    <property type="entry name" value="HI0933 insert domain-like"/>
    <property type="match status" value="1"/>
</dbReference>
<dbReference type="InterPro" id="IPR004792">
    <property type="entry name" value="BaiN-like"/>
</dbReference>
<evidence type="ECO:0000313" key="7">
    <source>
        <dbReference type="EMBL" id="OLQ92482.1"/>
    </source>
</evidence>
<dbReference type="STRING" id="1381081.BIY22_15675"/>
<organism evidence="7 9">
    <name type="scientific">Vibrio panuliri</name>
    <dbReference type="NCBI Taxonomy" id="1381081"/>
    <lineage>
        <taxon>Bacteria</taxon>
        <taxon>Pseudomonadati</taxon>
        <taxon>Pseudomonadota</taxon>
        <taxon>Gammaproteobacteria</taxon>
        <taxon>Vibrionales</taxon>
        <taxon>Vibrionaceae</taxon>
        <taxon>Vibrio</taxon>
    </lineage>
</organism>
<dbReference type="Gene3D" id="3.50.50.60">
    <property type="entry name" value="FAD/NAD(P)-binding domain"/>
    <property type="match status" value="1"/>
</dbReference>
<keyword evidence="3" id="KW-0274">FAD</keyword>
<evidence type="ECO:0000256" key="1">
    <source>
        <dbReference type="ARBA" id="ARBA00001974"/>
    </source>
</evidence>
<dbReference type="InterPro" id="IPR023166">
    <property type="entry name" value="BaiN-like_dom_sf"/>
</dbReference>
<dbReference type="OrthoDB" id="9773233at2"/>
<evidence type="ECO:0000313" key="8">
    <source>
        <dbReference type="Proteomes" id="UP000186039"/>
    </source>
</evidence>
<dbReference type="RefSeq" id="WP_075706410.1">
    <property type="nucleotide sequence ID" value="NZ_AP019654.1"/>
</dbReference>
<protein>
    <recommendedName>
        <fullName evidence="10">Flavoprotein</fullName>
    </recommendedName>
</protein>
<comment type="cofactor">
    <cofactor evidence="1">
        <name>FAD</name>
        <dbReference type="ChEBI" id="CHEBI:57692"/>
    </cofactor>
</comment>
<dbReference type="PRINTS" id="PR00411">
    <property type="entry name" value="PNDRDTASEI"/>
</dbReference>
<keyword evidence="8" id="KW-1185">Reference proteome</keyword>
<dbReference type="InterPro" id="IPR055178">
    <property type="entry name" value="RsdA/BaiN/AoA(So)-like_dom"/>
</dbReference>
<feature type="domain" description="RsdA/BaiN/AoA(So)-like Rossmann fold-like" evidence="4">
    <location>
        <begin position="6"/>
        <end position="393"/>
    </location>
</feature>
<dbReference type="Proteomes" id="UP000186039">
    <property type="component" value="Unassembled WGS sequence"/>
</dbReference>
<evidence type="ECO:0000256" key="3">
    <source>
        <dbReference type="ARBA" id="ARBA00022827"/>
    </source>
</evidence>
<name>A0A1Q9HNR9_9VIBR</name>
<dbReference type="SUPFAM" id="SSF51905">
    <property type="entry name" value="FAD/NAD(P)-binding domain"/>
    <property type="match status" value="1"/>
</dbReference>
<proteinExistence type="predicted"/>
<dbReference type="PRINTS" id="PR00368">
    <property type="entry name" value="FADPNR"/>
</dbReference>
<dbReference type="AlphaFoldDB" id="A0A1Q9HNR9"/>
<reference evidence="8 9" key="1">
    <citation type="submission" date="2016-09" db="EMBL/GenBank/DDBJ databases">
        <title>Genomic Taxonomy of the Vibrionaceae.</title>
        <authorList>
            <person name="Gonzalez-Castillo A."/>
            <person name="Gomez-Gil B."/>
            <person name="Enciso-Ibarra K."/>
        </authorList>
    </citation>
    <scope>NUCLEOTIDE SEQUENCE [LARGE SCALE GENOMIC DNA]</scope>
    <source>
        <strain evidence="6 8">CAIM 1902</strain>
        <strain evidence="7 9">CAIM 703</strain>
    </source>
</reference>
<dbReference type="Proteomes" id="UP000186313">
    <property type="component" value="Unassembled WGS sequence"/>
</dbReference>
<evidence type="ECO:0000313" key="6">
    <source>
        <dbReference type="EMBL" id="OLQ86699.1"/>
    </source>
</evidence>
<dbReference type="Gene3D" id="2.40.30.10">
    <property type="entry name" value="Translation factors"/>
    <property type="match status" value="1"/>
</dbReference>
<dbReference type="Gene3D" id="1.10.8.260">
    <property type="entry name" value="HI0933 insert domain-like"/>
    <property type="match status" value="1"/>
</dbReference>
<sequence length="395" mass="43739">MSEKFDVVIIGAGAAGLMCAVEAGKRGRKVLVLDHAKKPGRKILISGGGRCNFTNYDVTANNYLCRNPHFVKSALSQYTNWDFIALVSKYGIEFEERDHGQLFCLDSAKQIVSMLLDECQAAKVQLRYQQDVHQIEQTEQGFSLHANTQVIECQSLVVATGGLSMPKLGATPFGYKVAEQFGLPVIPTSAGLVPFTLHKQDKEDFETLSGIAIPAEITAQDGTVFKEALLFTHRGLSGPAVLQISSFWKAGQHVTINLVPEADVEQLLTVSREKHPNQSLKNTLAKVLPKRLVEVMVERKELEDKPLKQFNEKQLKQVTEYLENWQIAPNGTEGYRTAEVTLGGVDTDHLSSKTMECKQVKGLYFIGEVMDVTGWLGGYNFQWCWSSGFVAGQHA</sequence>
<evidence type="ECO:0000259" key="4">
    <source>
        <dbReference type="Pfam" id="PF03486"/>
    </source>
</evidence>
<dbReference type="PANTHER" id="PTHR42887">
    <property type="entry name" value="OS12G0638800 PROTEIN"/>
    <property type="match status" value="1"/>
</dbReference>
<evidence type="ECO:0008006" key="10">
    <source>
        <dbReference type="Google" id="ProtNLM"/>
    </source>
</evidence>
<dbReference type="EMBL" id="MJMH01000207">
    <property type="protein sequence ID" value="OLQ86699.1"/>
    <property type="molecule type" value="Genomic_DNA"/>
</dbReference>
<evidence type="ECO:0000256" key="2">
    <source>
        <dbReference type="ARBA" id="ARBA00022630"/>
    </source>
</evidence>
<dbReference type="NCBIfam" id="TIGR00275">
    <property type="entry name" value="aminoacetone oxidase family FAD-binding enzyme"/>
    <property type="match status" value="1"/>
</dbReference>
<dbReference type="Pfam" id="PF22780">
    <property type="entry name" value="HI0933_like_1st"/>
    <property type="match status" value="1"/>
</dbReference>